<organism evidence="2 3">
    <name type="scientific">Streptomyces syringium</name>
    <dbReference type="NCBI Taxonomy" id="76729"/>
    <lineage>
        <taxon>Bacteria</taxon>
        <taxon>Bacillati</taxon>
        <taxon>Actinomycetota</taxon>
        <taxon>Actinomycetes</taxon>
        <taxon>Kitasatosporales</taxon>
        <taxon>Streptomycetaceae</taxon>
        <taxon>Streptomyces</taxon>
    </lineage>
</organism>
<dbReference type="InterPro" id="IPR029058">
    <property type="entry name" value="AB_hydrolase_fold"/>
</dbReference>
<name>A0ABS4XYU6_9ACTN</name>
<dbReference type="Proteomes" id="UP001519291">
    <property type="component" value="Unassembled WGS sequence"/>
</dbReference>
<evidence type="ECO:0000313" key="3">
    <source>
        <dbReference type="Proteomes" id="UP001519291"/>
    </source>
</evidence>
<gene>
    <name evidence="2" type="ORF">JO379_000866</name>
</gene>
<accession>A0ABS4XYU6</accession>
<evidence type="ECO:0000313" key="2">
    <source>
        <dbReference type="EMBL" id="MBP2401397.1"/>
    </source>
</evidence>
<dbReference type="Gene3D" id="3.40.50.12670">
    <property type="match status" value="1"/>
</dbReference>
<feature type="region of interest" description="Disordered" evidence="1">
    <location>
        <begin position="85"/>
        <end position="108"/>
    </location>
</feature>
<protein>
    <submittedName>
        <fullName evidence="2">Uncharacterized protein</fullName>
    </submittedName>
</protein>
<feature type="compositionally biased region" description="Basic and acidic residues" evidence="1">
    <location>
        <begin position="99"/>
        <end position="108"/>
    </location>
</feature>
<evidence type="ECO:0000256" key="1">
    <source>
        <dbReference type="SAM" id="MobiDB-lite"/>
    </source>
</evidence>
<keyword evidence="3" id="KW-1185">Reference proteome</keyword>
<comment type="caution">
    <text evidence="2">The sequence shown here is derived from an EMBL/GenBank/DDBJ whole genome shotgun (WGS) entry which is preliminary data.</text>
</comment>
<dbReference type="EMBL" id="JAGIOH010000001">
    <property type="protein sequence ID" value="MBP2401397.1"/>
    <property type="molecule type" value="Genomic_DNA"/>
</dbReference>
<dbReference type="SUPFAM" id="SSF53474">
    <property type="entry name" value="alpha/beta-Hydrolases"/>
    <property type="match status" value="1"/>
</dbReference>
<sequence length="108" mass="11994">MIDGPVHPLRSLAVPAAPPGSLSHPARQRPGRQGPGLLRDRLNPKGFVRRHRNLTQVGVPDSGRQVPAFPPRICREMLYNWLFDRPFPGCDPQQSPKQPHGDTGPRRG</sequence>
<proteinExistence type="predicted"/>
<feature type="region of interest" description="Disordered" evidence="1">
    <location>
        <begin position="1"/>
        <end position="44"/>
    </location>
</feature>
<reference evidence="2 3" key="1">
    <citation type="submission" date="2021-03" db="EMBL/GenBank/DDBJ databases">
        <title>Sequencing the genomes of 1000 actinobacteria strains.</title>
        <authorList>
            <person name="Klenk H.-P."/>
        </authorList>
    </citation>
    <scope>NUCLEOTIDE SEQUENCE [LARGE SCALE GENOMIC DNA]</scope>
    <source>
        <strain evidence="2 3">DSM 41480</strain>
    </source>
</reference>